<feature type="binding site" evidence="2">
    <location>
        <begin position="210"/>
        <end position="212"/>
    </location>
    <ligand>
        <name>substrate</name>
    </ligand>
</feature>
<dbReference type="AlphaFoldDB" id="A0A0B6WY72"/>
<dbReference type="EC" id="2.5.1.-" evidence="2"/>
<dbReference type="OrthoDB" id="4191603at2"/>
<comment type="similarity">
    <text evidence="2">Belongs to the UPP synthase family.</text>
</comment>
<gene>
    <name evidence="3" type="ORF">PYK22_01682</name>
</gene>
<feature type="binding site" evidence="2">
    <location>
        <position position="204"/>
    </location>
    <ligand>
        <name>substrate</name>
    </ligand>
</feature>
<dbReference type="GO" id="GO:0008834">
    <property type="term" value="F:ditrans,polycis-undecaprenyl-diphosphate synthase [(2E,6E)-farnesyl-diphosphate specific] activity"/>
    <property type="evidence" value="ECO:0007669"/>
    <property type="project" value="TreeGrafter"/>
</dbReference>
<feature type="active site" description="Proton acceptor" evidence="2">
    <location>
        <position position="84"/>
    </location>
</feature>
<dbReference type="GO" id="GO:0000287">
    <property type="term" value="F:magnesium ion binding"/>
    <property type="evidence" value="ECO:0007669"/>
    <property type="project" value="UniProtKB-UniRule"/>
</dbReference>
<dbReference type="Pfam" id="PF01255">
    <property type="entry name" value="Prenyltransf"/>
    <property type="match status" value="1"/>
</dbReference>
<feature type="binding site" evidence="2">
    <location>
        <position position="85"/>
    </location>
    <ligand>
        <name>substrate</name>
    </ligand>
</feature>
<evidence type="ECO:0000256" key="1">
    <source>
        <dbReference type="ARBA" id="ARBA00022679"/>
    </source>
</evidence>
<reference evidence="3 4" key="1">
    <citation type="submission" date="2013-12" db="EMBL/GenBank/DDBJ databases">
        <authorList>
            <person name="Stott M."/>
        </authorList>
    </citation>
    <scope>NUCLEOTIDE SEQUENCE [LARGE SCALE GENOMIC DNA]</scope>
    <source>
        <strain evidence="3 4">K22</strain>
    </source>
</reference>
<feature type="binding site" evidence="2">
    <location>
        <position position="49"/>
    </location>
    <ligand>
        <name>substrate</name>
    </ligand>
</feature>
<sequence>MLTNFTNVIEPGSRDEDLLRAIAWDRLPRHIAIIMDGNGRWAARRGLPRVAGHRAGVEAVRAAVDTSARLGIKALTLYAFSTENWKRPRAEIEALMRMLKRYLRLELDEIDRQHIRFQAIGRIDELEQSVRRELERAMKRTEGNAGMVLSVALNYGGRAEITDACRAAVHRLQLEGRAPDEITEADIERELYTRGLPELDLLIRTSGEMRISNFLLWQVAYSEIYVTETLWPDFRRVHLLEAILDYQRRDRRFGGVKEQPCAENAYAEAGVKS</sequence>
<dbReference type="NCBIfam" id="TIGR00055">
    <property type="entry name" value="uppS"/>
    <property type="match status" value="1"/>
</dbReference>
<dbReference type="InterPro" id="IPR018520">
    <property type="entry name" value="UPP_synth-like_CS"/>
</dbReference>
<dbReference type="PANTHER" id="PTHR10291">
    <property type="entry name" value="DEHYDRODOLICHYL DIPHOSPHATE SYNTHASE FAMILY MEMBER"/>
    <property type="match status" value="1"/>
</dbReference>
<feature type="binding site" evidence="2">
    <location>
        <begin position="37"/>
        <end position="40"/>
    </location>
    <ligand>
        <name>substrate</name>
    </ligand>
</feature>
<reference evidence="3 4" key="2">
    <citation type="submission" date="2015-01" db="EMBL/GenBank/DDBJ databases">
        <title>Complete genome sequence of Pyrinomonas methylaliphatogenes type strain K22T.</title>
        <authorList>
            <person name="Lee K.C.Y."/>
            <person name="Power J.F."/>
            <person name="Dunfield P.F."/>
            <person name="Morgan X.C."/>
            <person name="Huttenhower C."/>
            <person name="Stott M.B."/>
        </authorList>
    </citation>
    <scope>NUCLEOTIDE SEQUENCE [LARGE SCALE GENOMIC DNA]</scope>
    <source>
        <strain evidence="3 4">K22</strain>
    </source>
</reference>
<keyword evidence="4" id="KW-1185">Reference proteome</keyword>
<evidence type="ECO:0000313" key="3">
    <source>
        <dbReference type="EMBL" id="CDM65677.1"/>
    </source>
</evidence>
<comment type="subunit">
    <text evidence="2">Homodimer.</text>
</comment>
<evidence type="ECO:0000256" key="2">
    <source>
        <dbReference type="HAMAP-Rule" id="MF_01139"/>
    </source>
</evidence>
<feature type="binding site" evidence="2">
    <location>
        <position position="53"/>
    </location>
    <ligand>
        <name>substrate</name>
    </ligand>
</feature>
<feature type="active site" evidence="2">
    <location>
        <position position="36"/>
    </location>
</feature>
<dbReference type="EMBL" id="CBXV010000006">
    <property type="protein sequence ID" value="CDM65677.1"/>
    <property type="molecule type" value="Genomic_DNA"/>
</dbReference>
<evidence type="ECO:0000313" key="4">
    <source>
        <dbReference type="Proteomes" id="UP000031518"/>
    </source>
</evidence>
<feature type="binding site" evidence="2">
    <location>
        <position position="87"/>
    </location>
    <ligand>
        <name>substrate</name>
    </ligand>
</feature>
<dbReference type="GO" id="GO:0030145">
    <property type="term" value="F:manganese ion binding"/>
    <property type="evidence" value="ECO:0007669"/>
    <property type="project" value="TreeGrafter"/>
</dbReference>
<proteinExistence type="inferred from homology"/>
<dbReference type="CDD" id="cd00475">
    <property type="entry name" value="Cis_IPPS"/>
    <property type="match status" value="1"/>
</dbReference>
<dbReference type="InterPro" id="IPR001441">
    <property type="entry name" value="UPP_synth-like"/>
</dbReference>
<feature type="binding site" evidence="2">
    <location>
        <position position="223"/>
    </location>
    <ligand>
        <name>Mg(2+)</name>
        <dbReference type="ChEBI" id="CHEBI:18420"/>
    </ligand>
</feature>
<keyword evidence="2" id="KW-0479">Metal-binding</keyword>
<dbReference type="Proteomes" id="UP000031518">
    <property type="component" value="Unassembled WGS sequence"/>
</dbReference>
<dbReference type="InterPro" id="IPR036424">
    <property type="entry name" value="UPP_synth-like_sf"/>
</dbReference>
<dbReference type="FunFam" id="3.40.1180.10:FF:000001">
    <property type="entry name" value="(2E,6E)-farnesyl-diphosphate-specific ditrans,polycis-undecaprenyl-diphosphate synthase"/>
    <property type="match status" value="1"/>
</dbReference>
<dbReference type="STRING" id="454194.PYK22_01682"/>
<dbReference type="NCBIfam" id="NF011405">
    <property type="entry name" value="PRK14830.1"/>
    <property type="match status" value="1"/>
</dbReference>
<keyword evidence="2" id="KW-0460">Magnesium</keyword>
<dbReference type="PANTHER" id="PTHR10291:SF0">
    <property type="entry name" value="DEHYDRODOLICHYL DIPHOSPHATE SYNTHASE 2"/>
    <property type="match status" value="1"/>
</dbReference>
<comment type="cofactor">
    <cofactor evidence="2">
        <name>Mg(2+)</name>
        <dbReference type="ChEBI" id="CHEBI:18420"/>
    </cofactor>
    <text evidence="2">Binds 2 magnesium ions per subunit.</text>
</comment>
<dbReference type="SUPFAM" id="SSF64005">
    <property type="entry name" value="Undecaprenyl diphosphate synthase"/>
    <property type="match status" value="1"/>
</dbReference>
<accession>A0A0B6WY72</accession>
<organism evidence="3 4">
    <name type="scientific">Pyrinomonas methylaliphatogenes</name>
    <dbReference type="NCBI Taxonomy" id="454194"/>
    <lineage>
        <taxon>Bacteria</taxon>
        <taxon>Pseudomonadati</taxon>
        <taxon>Acidobacteriota</taxon>
        <taxon>Blastocatellia</taxon>
        <taxon>Blastocatellales</taxon>
        <taxon>Pyrinomonadaceae</taxon>
        <taxon>Pyrinomonas</taxon>
    </lineage>
</organism>
<dbReference type="GO" id="GO:0005829">
    <property type="term" value="C:cytosol"/>
    <property type="evidence" value="ECO:0007669"/>
    <property type="project" value="TreeGrafter"/>
</dbReference>
<dbReference type="HAMAP" id="MF_01139">
    <property type="entry name" value="ISPT"/>
    <property type="match status" value="1"/>
</dbReference>
<dbReference type="PROSITE" id="PS01066">
    <property type="entry name" value="UPP_SYNTHASE"/>
    <property type="match status" value="1"/>
</dbReference>
<protein>
    <recommendedName>
        <fullName evidence="2">Isoprenyl transferase</fullName>
        <ecNumber evidence="2">2.5.1.-</ecNumber>
    </recommendedName>
</protein>
<dbReference type="GO" id="GO:0016094">
    <property type="term" value="P:polyprenol biosynthetic process"/>
    <property type="evidence" value="ECO:0007669"/>
    <property type="project" value="TreeGrafter"/>
</dbReference>
<feature type="binding site" evidence="2">
    <location>
        <position position="36"/>
    </location>
    <ligand>
        <name>Mg(2+)</name>
        <dbReference type="ChEBI" id="CHEBI:18420"/>
    </ligand>
</feature>
<feature type="binding site" evidence="2">
    <location>
        <begin position="81"/>
        <end position="83"/>
    </location>
    <ligand>
        <name>substrate</name>
    </ligand>
</feature>
<comment type="function">
    <text evidence="2">Catalyzes the condensation of isopentenyl diphosphate (IPP) with allylic pyrophosphates generating different type of terpenoids.</text>
</comment>
<keyword evidence="1 2" id="KW-0808">Transferase</keyword>
<dbReference type="Gene3D" id="3.40.1180.10">
    <property type="entry name" value="Decaprenyl diphosphate synthase-like"/>
    <property type="match status" value="1"/>
</dbReference>
<name>A0A0B6WY72_9BACT</name>
<feature type="binding site" evidence="2">
    <location>
        <position position="41"/>
    </location>
    <ligand>
        <name>substrate</name>
    </ligand>
</feature>